<feature type="binding site" evidence="9">
    <location>
        <position position="110"/>
    </location>
    <ligand>
        <name>4-amino-2-methyl-5-(diphosphooxymethyl)pyrimidine</name>
        <dbReference type="ChEBI" id="CHEBI:57841"/>
    </ligand>
</feature>
<comment type="caution">
    <text evidence="9">Lacks conserved residue(s) required for the propagation of feature annotation.</text>
</comment>
<keyword evidence="2 9" id="KW-0808">Transferase</keyword>
<dbReference type="GO" id="GO:0004789">
    <property type="term" value="F:thiamine-phosphate diphosphorylase activity"/>
    <property type="evidence" value="ECO:0007669"/>
    <property type="project" value="UniProtKB-UniRule"/>
</dbReference>
<dbReference type="Pfam" id="PF02581">
    <property type="entry name" value="TMP-TENI"/>
    <property type="match status" value="1"/>
</dbReference>
<feature type="binding site" evidence="9">
    <location>
        <position position="72"/>
    </location>
    <ligand>
        <name>Mg(2+)</name>
        <dbReference type="ChEBI" id="CHEBI:18420"/>
    </ligand>
</feature>
<feature type="binding site" evidence="9">
    <location>
        <position position="140"/>
    </location>
    <ligand>
        <name>4-amino-2-methyl-5-(diphosphooxymethyl)pyrimidine</name>
        <dbReference type="ChEBI" id="CHEBI:57841"/>
    </ligand>
</feature>
<dbReference type="InterPro" id="IPR036206">
    <property type="entry name" value="ThiamineP_synth_sf"/>
</dbReference>
<keyword evidence="5 9" id="KW-0784">Thiamine biosynthesis</keyword>
<dbReference type="InterPro" id="IPR022998">
    <property type="entry name" value="ThiamineP_synth_TenI"/>
</dbReference>
<dbReference type="PANTHER" id="PTHR20857:SF15">
    <property type="entry name" value="THIAMINE-PHOSPHATE SYNTHASE"/>
    <property type="match status" value="1"/>
</dbReference>
<dbReference type="UniPathway" id="UPA00060">
    <property type="reaction ID" value="UER00141"/>
</dbReference>
<keyword evidence="4 9" id="KW-0460">Magnesium</keyword>
<evidence type="ECO:0000256" key="1">
    <source>
        <dbReference type="ARBA" id="ARBA00005165"/>
    </source>
</evidence>
<dbReference type="STRING" id="489703.SAMN04488038_102202"/>
<evidence type="ECO:0000256" key="2">
    <source>
        <dbReference type="ARBA" id="ARBA00022679"/>
    </source>
</evidence>
<comment type="catalytic activity">
    <reaction evidence="6 9 10">
        <text>4-methyl-5-(2-phosphooxyethyl)-thiazole + 4-amino-2-methyl-5-(diphosphooxymethyl)pyrimidine + H(+) = thiamine phosphate + diphosphate</text>
        <dbReference type="Rhea" id="RHEA:22328"/>
        <dbReference type="ChEBI" id="CHEBI:15378"/>
        <dbReference type="ChEBI" id="CHEBI:33019"/>
        <dbReference type="ChEBI" id="CHEBI:37575"/>
        <dbReference type="ChEBI" id="CHEBI:57841"/>
        <dbReference type="ChEBI" id="CHEBI:58296"/>
        <dbReference type="EC" id="2.5.1.3"/>
    </reaction>
</comment>
<evidence type="ECO:0000256" key="7">
    <source>
        <dbReference type="ARBA" id="ARBA00047851"/>
    </source>
</evidence>
<comment type="function">
    <text evidence="9">Condenses 4-methyl-5-(beta-hydroxyethyl)thiazole monophosphate (THZ-P) and 2-methyl-4-amino-5-hydroxymethyl pyrimidine pyrophosphate (HMP-PP) to form thiamine monophosphate (TMP).</text>
</comment>
<evidence type="ECO:0000256" key="11">
    <source>
        <dbReference type="RuleBase" id="RU004253"/>
    </source>
</evidence>
<dbReference type="EC" id="2.5.1.3" evidence="9"/>
<dbReference type="Gene3D" id="3.20.20.70">
    <property type="entry name" value="Aldolase class I"/>
    <property type="match status" value="1"/>
</dbReference>
<comment type="pathway">
    <text evidence="1 9 11">Cofactor biosynthesis; thiamine diphosphate biosynthesis; thiamine phosphate from 4-amino-2-methyl-5-diphosphomethylpyrimidine and 4-methyl-5-(2-phosphoethyl)-thiazole: step 1/1.</text>
</comment>
<comment type="catalytic activity">
    <reaction evidence="8 9 10">
        <text>2-[(2R,5Z)-2-carboxy-4-methylthiazol-5(2H)-ylidene]ethyl phosphate + 4-amino-2-methyl-5-(diphosphooxymethyl)pyrimidine + 2 H(+) = thiamine phosphate + CO2 + diphosphate</text>
        <dbReference type="Rhea" id="RHEA:47844"/>
        <dbReference type="ChEBI" id="CHEBI:15378"/>
        <dbReference type="ChEBI" id="CHEBI:16526"/>
        <dbReference type="ChEBI" id="CHEBI:33019"/>
        <dbReference type="ChEBI" id="CHEBI:37575"/>
        <dbReference type="ChEBI" id="CHEBI:57841"/>
        <dbReference type="ChEBI" id="CHEBI:62899"/>
        <dbReference type="EC" id="2.5.1.3"/>
    </reaction>
</comment>
<evidence type="ECO:0000313" key="13">
    <source>
        <dbReference type="EMBL" id="SEP91778.1"/>
    </source>
</evidence>
<dbReference type="AlphaFoldDB" id="A0A1H9BTZ6"/>
<dbReference type="GO" id="GO:0000287">
    <property type="term" value="F:magnesium ion binding"/>
    <property type="evidence" value="ECO:0007669"/>
    <property type="project" value="UniProtKB-UniRule"/>
</dbReference>
<keyword evidence="3 9" id="KW-0479">Metal-binding</keyword>
<dbReference type="PANTHER" id="PTHR20857">
    <property type="entry name" value="THIAMINE-PHOSPHATE PYROPHOSPHORYLASE"/>
    <property type="match status" value="1"/>
</dbReference>
<dbReference type="NCBIfam" id="TIGR00693">
    <property type="entry name" value="thiE"/>
    <property type="match status" value="1"/>
</dbReference>
<organism evidence="13 14">
    <name type="scientific">Solimonas aquatica</name>
    <dbReference type="NCBI Taxonomy" id="489703"/>
    <lineage>
        <taxon>Bacteria</taxon>
        <taxon>Pseudomonadati</taxon>
        <taxon>Pseudomonadota</taxon>
        <taxon>Gammaproteobacteria</taxon>
        <taxon>Nevskiales</taxon>
        <taxon>Nevskiaceae</taxon>
        <taxon>Solimonas</taxon>
    </lineage>
</organism>
<gene>
    <name evidence="9" type="primary">thiE</name>
    <name evidence="13" type="ORF">SAMN04488038_102202</name>
</gene>
<dbReference type="RefSeq" id="WP_093282175.1">
    <property type="nucleotide sequence ID" value="NZ_FOFS01000002.1"/>
</dbReference>
<feature type="binding site" evidence="9">
    <location>
        <position position="71"/>
    </location>
    <ligand>
        <name>4-amino-2-methyl-5-(diphosphooxymethyl)pyrimidine</name>
        <dbReference type="ChEBI" id="CHEBI:57841"/>
    </ligand>
</feature>
<feature type="binding site" evidence="9">
    <location>
        <begin position="39"/>
        <end position="43"/>
    </location>
    <ligand>
        <name>4-amino-2-methyl-5-(diphosphooxymethyl)pyrimidine</name>
        <dbReference type="ChEBI" id="CHEBI:57841"/>
    </ligand>
</feature>
<evidence type="ECO:0000256" key="4">
    <source>
        <dbReference type="ARBA" id="ARBA00022842"/>
    </source>
</evidence>
<dbReference type="OrthoDB" id="9789949at2"/>
<dbReference type="GO" id="GO:0009229">
    <property type="term" value="P:thiamine diphosphate biosynthetic process"/>
    <property type="evidence" value="ECO:0007669"/>
    <property type="project" value="UniProtKB-UniRule"/>
</dbReference>
<dbReference type="SUPFAM" id="SSF51391">
    <property type="entry name" value="Thiamin phosphate synthase"/>
    <property type="match status" value="1"/>
</dbReference>
<feature type="binding site" evidence="9">
    <location>
        <begin position="137"/>
        <end position="139"/>
    </location>
    <ligand>
        <name>2-[(2R,5Z)-2-carboxy-4-methylthiazol-5(2H)-ylidene]ethyl phosphate</name>
        <dbReference type="ChEBI" id="CHEBI:62899"/>
    </ligand>
</feature>
<dbReference type="Proteomes" id="UP000199233">
    <property type="component" value="Unassembled WGS sequence"/>
</dbReference>
<evidence type="ECO:0000256" key="10">
    <source>
        <dbReference type="RuleBase" id="RU003826"/>
    </source>
</evidence>
<comment type="catalytic activity">
    <reaction evidence="7 9 10">
        <text>2-(2-carboxy-4-methylthiazol-5-yl)ethyl phosphate + 4-amino-2-methyl-5-(diphosphooxymethyl)pyrimidine + 2 H(+) = thiamine phosphate + CO2 + diphosphate</text>
        <dbReference type="Rhea" id="RHEA:47848"/>
        <dbReference type="ChEBI" id="CHEBI:15378"/>
        <dbReference type="ChEBI" id="CHEBI:16526"/>
        <dbReference type="ChEBI" id="CHEBI:33019"/>
        <dbReference type="ChEBI" id="CHEBI:37575"/>
        <dbReference type="ChEBI" id="CHEBI:57841"/>
        <dbReference type="ChEBI" id="CHEBI:62890"/>
        <dbReference type="EC" id="2.5.1.3"/>
    </reaction>
</comment>
<dbReference type="InterPro" id="IPR013785">
    <property type="entry name" value="Aldolase_TIM"/>
</dbReference>
<evidence type="ECO:0000256" key="3">
    <source>
        <dbReference type="ARBA" id="ARBA00022723"/>
    </source>
</evidence>
<name>A0A1H9BTZ6_9GAMM</name>
<protein>
    <recommendedName>
        <fullName evidence="9">Thiamine-phosphate synthase</fullName>
        <shortName evidence="9">TP synthase</shortName>
        <shortName evidence="9">TPS</shortName>
        <ecNumber evidence="9">2.5.1.3</ecNumber>
    </recommendedName>
    <alternativeName>
        <fullName evidence="9">Thiamine-phosphate pyrophosphorylase</fullName>
        <shortName evidence="9">TMP pyrophosphorylase</shortName>
        <shortName evidence="9">TMP-PPase</shortName>
    </alternativeName>
</protein>
<dbReference type="HAMAP" id="MF_00097">
    <property type="entry name" value="TMP_synthase"/>
    <property type="match status" value="1"/>
</dbReference>
<evidence type="ECO:0000256" key="9">
    <source>
        <dbReference type="HAMAP-Rule" id="MF_00097"/>
    </source>
</evidence>
<feature type="binding site" evidence="9">
    <location>
        <position position="91"/>
    </location>
    <ligand>
        <name>Mg(2+)</name>
        <dbReference type="ChEBI" id="CHEBI:18420"/>
    </ligand>
</feature>
<dbReference type="InterPro" id="IPR034291">
    <property type="entry name" value="TMP_synthase"/>
</dbReference>
<reference evidence="13 14" key="1">
    <citation type="submission" date="2016-10" db="EMBL/GenBank/DDBJ databases">
        <authorList>
            <person name="de Groot N.N."/>
        </authorList>
    </citation>
    <scope>NUCLEOTIDE SEQUENCE [LARGE SCALE GENOMIC DNA]</scope>
    <source>
        <strain evidence="13 14">DSM 25927</strain>
    </source>
</reference>
<sequence length="215" mass="21832">MSAPLAGLYGITPAWLLQDETRLLASVAAALRGGARLIQYRDKTLPAAQRLRQATQLAALCRAQQALLLINDDVELAAACGAHGVHVGAQDAAPQAARERLGEAAIIGVTCGDSLPRAQAAVAAGASYVAFGRFYPSQTKPDAPPARPVTLQAARAALDVPVCAIGGITPDNAAPLIAAGAHLIAAIAGLFAAPDVEAAARAYCAAFAKPPPHIP</sequence>
<dbReference type="EMBL" id="FOFS01000002">
    <property type="protein sequence ID" value="SEP91778.1"/>
    <property type="molecule type" value="Genomic_DNA"/>
</dbReference>
<feature type="binding site" evidence="9">
    <location>
        <position position="167"/>
    </location>
    <ligand>
        <name>2-[(2R,5Z)-2-carboxy-4-methylthiazol-5(2H)-ylidene]ethyl phosphate</name>
        <dbReference type="ChEBI" id="CHEBI:62899"/>
    </ligand>
</feature>
<keyword evidence="14" id="KW-1185">Reference proteome</keyword>
<comment type="similarity">
    <text evidence="9 10">Belongs to the thiamine-phosphate synthase family.</text>
</comment>
<dbReference type="CDD" id="cd00564">
    <property type="entry name" value="TMP_TenI"/>
    <property type="match status" value="1"/>
</dbReference>
<evidence type="ECO:0000256" key="5">
    <source>
        <dbReference type="ARBA" id="ARBA00022977"/>
    </source>
</evidence>
<dbReference type="GO" id="GO:0005737">
    <property type="term" value="C:cytoplasm"/>
    <property type="evidence" value="ECO:0007669"/>
    <property type="project" value="TreeGrafter"/>
</dbReference>
<comment type="cofactor">
    <cofactor evidence="9">
        <name>Mg(2+)</name>
        <dbReference type="ChEBI" id="CHEBI:18420"/>
    </cofactor>
    <text evidence="9">Binds 1 Mg(2+) ion per subunit.</text>
</comment>
<evidence type="ECO:0000313" key="14">
    <source>
        <dbReference type="Proteomes" id="UP000199233"/>
    </source>
</evidence>
<evidence type="ECO:0000256" key="8">
    <source>
        <dbReference type="ARBA" id="ARBA00047883"/>
    </source>
</evidence>
<evidence type="ECO:0000256" key="6">
    <source>
        <dbReference type="ARBA" id="ARBA00047334"/>
    </source>
</evidence>
<dbReference type="GO" id="GO:0009228">
    <property type="term" value="P:thiamine biosynthetic process"/>
    <property type="evidence" value="ECO:0007669"/>
    <property type="project" value="UniProtKB-KW"/>
</dbReference>
<feature type="domain" description="Thiamine phosphate synthase/TenI" evidence="12">
    <location>
        <begin position="8"/>
        <end position="189"/>
    </location>
</feature>
<evidence type="ECO:0000259" key="12">
    <source>
        <dbReference type="Pfam" id="PF02581"/>
    </source>
</evidence>
<proteinExistence type="inferred from homology"/>
<accession>A0A1H9BTZ6</accession>